<dbReference type="STRING" id="2138.SMSRO_v1c02020"/>
<dbReference type="OrthoDB" id="9804366at2"/>
<evidence type="ECO:0000256" key="2">
    <source>
        <dbReference type="ARBA" id="ARBA00022898"/>
    </source>
</evidence>
<dbReference type="InterPro" id="IPR015424">
    <property type="entry name" value="PyrdxlP-dep_Trfase"/>
</dbReference>
<reference evidence="4 5" key="1">
    <citation type="journal article" date="2015" name="MBio">
        <title>Genome sequence of the Drosophila melanogaster male-killing Spiroplasma strain MSRO endosymbiont.</title>
        <authorList>
            <person name="Paredes J.C."/>
            <person name="Herren J.K."/>
            <person name="Schupfer F."/>
            <person name="Marin R."/>
            <person name="Claverol S."/>
            <person name="Kuo C.H."/>
            <person name="Lemaitre B."/>
            <person name="Beven L."/>
        </authorList>
    </citation>
    <scope>NUCLEOTIDE SEQUENCE [LARGE SCALE GENOMIC DNA]</scope>
    <source>
        <strain evidence="4 5">MSRO</strain>
    </source>
</reference>
<dbReference type="PANTHER" id="PTHR43586:SF8">
    <property type="entry name" value="CYSTEINE DESULFURASE 1, CHLOROPLASTIC"/>
    <property type="match status" value="1"/>
</dbReference>
<dbReference type="EMBL" id="JTLV02000001">
    <property type="protein sequence ID" value="PQM30450.1"/>
    <property type="molecule type" value="Genomic_DNA"/>
</dbReference>
<dbReference type="EC" id="2.8.1.7" evidence="4"/>
<gene>
    <name evidence="4" type="primary">csd</name>
    <name evidence="4" type="ORF">SMSRO_SF002120</name>
</gene>
<feature type="domain" description="Aminotransferase class V" evidence="3">
    <location>
        <begin position="21"/>
        <end position="394"/>
    </location>
</feature>
<protein>
    <submittedName>
        <fullName evidence="4">Putative cysteine desulfurase</fullName>
        <ecNumber evidence="4">2.8.1.7</ecNumber>
    </submittedName>
</protein>
<evidence type="ECO:0000313" key="4">
    <source>
        <dbReference type="EMBL" id="PQM30450.1"/>
    </source>
</evidence>
<dbReference type="PANTHER" id="PTHR43586">
    <property type="entry name" value="CYSTEINE DESULFURASE"/>
    <property type="match status" value="1"/>
</dbReference>
<keyword evidence="2" id="KW-0663">Pyridoxal phosphate</keyword>
<comment type="caution">
    <text evidence="4">The sequence shown here is derived from an EMBL/GenBank/DDBJ whole genome shotgun (WGS) entry which is preliminary data.</text>
</comment>
<keyword evidence="5" id="KW-1185">Reference proteome</keyword>
<dbReference type="Gene3D" id="3.90.1150.10">
    <property type="entry name" value="Aspartate Aminotransferase, domain 1"/>
    <property type="match status" value="1"/>
</dbReference>
<dbReference type="InterPro" id="IPR015421">
    <property type="entry name" value="PyrdxlP-dep_Trfase_major"/>
</dbReference>
<dbReference type="GO" id="GO:0031071">
    <property type="term" value="F:cysteine desulfurase activity"/>
    <property type="evidence" value="ECO:0007669"/>
    <property type="project" value="UniProtKB-EC"/>
</dbReference>
<evidence type="ECO:0000256" key="1">
    <source>
        <dbReference type="ARBA" id="ARBA00001933"/>
    </source>
</evidence>
<sequence>MIDYKKIRAEFPFFKNNADQIYLDSSATSLKPQVVIDAINNYYTHYGTNPHNTDSDLGYETNVQYETIRGKIKHFINAKKDQEIIFTSGTTYSLNQIAYGLSDLIHAGDEILITKQEHGANILPWYRLASEKKGYVKFLPEKNFSIDLEQLSKVITAKTKIVSFANVPNILGYENNPMVIIAMIKKINPEIIVVVDCAQGIIHMPTDVQKWNADFITFSAHKIFGPTGIGILWGKEELLLKLKPLIVGGGMNARIEGNGSDYLLKGLPDRLEAGSPNIADIFGFGAAIDFVNRLTLKEIISYTHQLKQYALEQFNQKLKDKVIIYNADAKAGTLVFNVKDVFCQDVATHIGSRNKITVRSGDHCARLIGEIIPDKNTIRVSFSIYNSYEDIDLLVTALANETAFLGRLV</sequence>
<dbReference type="Proteomes" id="UP000031565">
    <property type="component" value="Unassembled WGS sequence"/>
</dbReference>
<evidence type="ECO:0000313" key="5">
    <source>
        <dbReference type="Proteomes" id="UP000031565"/>
    </source>
</evidence>
<dbReference type="InterPro" id="IPR000192">
    <property type="entry name" value="Aminotrans_V_dom"/>
</dbReference>
<accession>A0A2P6FAI3</accession>
<organism evidence="4 5">
    <name type="scientific">Spiroplasma poulsonii</name>
    <dbReference type="NCBI Taxonomy" id="2138"/>
    <lineage>
        <taxon>Bacteria</taxon>
        <taxon>Bacillati</taxon>
        <taxon>Mycoplasmatota</taxon>
        <taxon>Mollicutes</taxon>
        <taxon>Entomoplasmatales</taxon>
        <taxon>Spiroplasmataceae</taxon>
        <taxon>Spiroplasma</taxon>
    </lineage>
</organism>
<dbReference type="SUPFAM" id="SSF53383">
    <property type="entry name" value="PLP-dependent transferases"/>
    <property type="match status" value="1"/>
</dbReference>
<dbReference type="Gene3D" id="3.40.640.10">
    <property type="entry name" value="Type I PLP-dependent aspartate aminotransferase-like (Major domain)"/>
    <property type="match status" value="1"/>
</dbReference>
<dbReference type="AlphaFoldDB" id="A0A2P6FAI3"/>
<name>A0A2P6FAI3_9MOLU</name>
<keyword evidence="4" id="KW-0808">Transferase</keyword>
<dbReference type="InterPro" id="IPR015422">
    <property type="entry name" value="PyrdxlP-dep_Trfase_small"/>
</dbReference>
<dbReference type="Pfam" id="PF00266">
    <property type="entry name" value="Aminotran_5"/>
    <property type="match status" value="1"/>
</dbReference>
<comment type="cofactor">
    <cofactor evidence="1">
        <name>pyridoxal 5'-phosphate</name>
        <dbReference type="ChEBI" id="CHEBI:597326"/>
    </cofactor>
</comment>
<proteinExistence type="predicted"/>
<dbReference type="RefSeq" id="WP_040092622.1">
    <property type="nucleotide sequence ID" value="NZ_CM020866.1"/>
</dbReference>
<evidence type="ECO:0000259" key="3">
    <source>
        <dbReference type="Pfam" id="PF00266"/>
    </source>
</evidence>